<feature type="compositionally biased region" description="Pro residues" evidence="1">
    <location>
        <begin position="260"/>
        <end position="271"/>
    </location>
</feature>
<comment type="caution">
    <text evidence="2">The sequence shown here is derived from an EMBL/GenBank/DDBJ whole genome shotgun (WGS) entry which is preliminary data.</text>
</comment>
<organism evidence="2 3">
    <name type="scientific">Rhodococcus rhodnii</name>
    <dbReference type="NCBI Taxonomy" id="38312"/>
    <lineage>
        <taxon>Bacteria</taxon>
        <taxon>Bacillati</taxon>
        <taxon>Actinomycetota</taxon>
        <taxon>Actinomycetes</taxon>
        <taxon>Mycobacteriales</taxon>
        <taxon>Nocardiaceae</taxon>
        <taxon>Rhodococcus</taxon>
    </lineage>
</organism>
<dbReference type="Proteomes" id="UP000471120">
    <property type="component" value="Unassembled WGS sequence"/>
</dbReference>
<dbReference type="EMBL" id="QRCM01000001">
    <property type="protein sequence ID" value="TXG90298.1"/>
    <property type="molecule type" value="Genomic_DNA"/>
</dbReference>
<dbReference type="AlphaFoldDB" id="A0A6P2CH51"/>
<accession>A0A6P2CH51</accession>
<feature type="region of interest" description="Disordered" evidence="1">
    <location>
        <begin position="245"/>
        <end position="292"/>
    </location>
</feature>
<evidence type="ECO:0000313" key="2">
    <source>
        <dbReference type="EMBL" id="TXG90298.1"/>
    </source>
</evidence>
<protein>
    <submittedName>
        <fullName evidence="2">Uncharacterized protein</fullName>
    </submittedName>
</protein>
<sequence length="292" mass="32809">MTDIVDQIDALIDEQLDAGEPRTGFDFGDPQFPKCPHCTRDWHGLAITRRMEEMRWRGEVDPDYRYTEDESEILCPGSDFIGPWATAEQLERIRRGIASGFLGSLDGLPWRSYALDVYLQARDEERLRRMGSFFYSEAFADGGIIEGAAELHTARVGEALPVNPDRRGTFVSMGRLVPGDRIAIEIAGRRREAVVVDVVERGGEVEFVTQDPNYSFHAARLARLRDAARLRDSARRATSTLSRFAASLGDDATPDAPELPEFPRPSTPPPMWANDPTRTRRGRTRRSSGRGR</sequence>
<dbReference type="RefSeq" id="WP_010836803.1">
    <property type="nucleotide sequence ID" value="NZ_QRCM01000001.1"/>
</dbReference>
<gene>
    <name evidence="2" type="ORF">DW322_08765</name>
</gene>
<reference evidence="2 3" key="1">
    <citation type="submission" date="2018-07" db="EMBL/GenBank/DDBJ databases">
        <title>Genome sequence of Rhodococcus rhodnii ATCC 35071 from Rhodnius prolixus.</title>
        <authorList>
            <person name="Patel V."/>
            <person name="Vogel K.J."/>
        </authorList>
    </citation>
    <scope>NUCLEOTIDE SEQUENCE [LARGE SCALE GENOMIC DNA]</scope>
    <source>
        <strain evidence="2 3">ATCC 35071</strain>
    </source>
</reference>
<evidence type="ECO:0000313" key="3">
    <source>
        <dbReference type="Proteomes" id="UP000471120"/>
    </source>
</evidence>
<proteinExistence type="predicted"/>
<evidence type="ECO:0000256" key="1">
    <source>
        <dbReference type="SAM" id="MobiDB-lite"/>
    </source>
</evidence>
<feature type="compositionally biased region" description="Basic residues" evidence="1">
    <location>
        <begin position="279"/>
        <end position="292"/>
    </location>
</feature>
<name>A0A6P2CH51_9NOCA</name>